<dbReference type="PANTHER" id="PTHR38464">
    <property type="entry name" value="L-ARABINOSE ISOMERASE"/>
    <property type="match status" value="1"/>
</dbReference>
<comment type="caution">
    <text evidence="4">The sequence shown here is derived from an EMBL/GenBank/DDBJ whole genome shotgun (WGS) entry which is preliminary data.</text>
</comment>
<name>A0ABQ2RVB6_9DEIO</name>
<proteinExistence type="predicted"/>
<dbReference type="Proteomes" id="UP000634308">
    <property type="component" value="Unassembled WGS sequence"/>
</dbReference>
<dbReference type="InterPro" id="IPR004216">
    <property type="entry name" value="Fuc/Ara_isomerase_C"/>
</dbReference>
<reference evidence="5" key="1">
    <citation type="journal article" date="2019" name="Int. J. Syst. Evol. Microbiol.">
        <title>The Global Catalogue of Microorganisms (GCM) 10K type strain sequencing project: providing services to taxonomists for standard genome sequencing and annotation.</title>
        <authorList>
            <consortium name="The Broad Institute Genomics Platform"/>
            <consortium name="The Broad Institute Genome Sequencing Center for Infectious Disease"/>
            <person name="Wu L."/>
            <person name="Ma J."/>
        </authorList>
    </citation>
    <scope>NUCLEOTIDE SEQUENCE [LARGE SCALE GENOMIC DNA]</scope>
    <source>
        <strain evidence="5">JCM 31404</strain>
    </source>
</reference>
<evidence type="ECO:0000313" key="4">
    <source>
        <dbReference type="EMBL" id="GGR60230.1"/>
    </source>
</evidence>
<keyword evidence="3" id="KW-0119">Carbohydrate metabolism</keyword>
<dbReference type="SUPFAM" id="SSF50443">
    <property type="entry name" value="FucI/AraA C-terminal domain-like"/>
    <property type="match status" value="1"/>
</dbReference>
<dbReference type="EMBL" id="BMQM01000014">
    <property type="protein sequence ID" value="GGR60230.1"/>
    <property type="molecule type" value="Genomic_DNA"/>
</dbReference>
<accession>A0ABQ2RVB6</accession>
<evidence type="ECO:0000313" key="5">
    <source>
        <dbReference type="Proteomes" id="UP000634308"/>
    </source>
</evidence>
<dbReference type="PANTHER" id="PTHR38464:SF1">
    <property type="entry name" value="L-ARABINOSE ISOMERASE"/>
    <property type="match status" value="1"/>
</dbReference>
<gene>
    <name evidence="4" type="ORF">GCM10008959_22570</name>
</gene>
<keyword evidence="1" id="KW-0054">Arabinose catabolism</keyword>
<protein>
    <recommendedName>
        <fullName evidence="6">L-arabinose isomerase C-terminal domain-containing protein</fullName>
    </recommendedName>
</protein>
<keyword evidence="2" id="KW-0413">Isomerase</keyword>
<sequence>MAGGLKLLVAQGQSVPGPILEIGNTNSRYRFPIGARAFVEAWNAQGPAHHCAVGVGHVADRVHQFGALRGLPVVQVC</sequence>
<dbReference type="RefSeq" id="WP_229777864.1">
    <property type="nucleotide sequence ID" value="NZ_BMQM01000014.1"/>
</dbReference>
<keyword evidence="5" id="KW-1185">Reference proteome</keyword>
<evidence type="ECO:0008006" key="6">
    <source>
        <dbReference type="Google" id="ProtNLM"/>
    </source>
</evidence>
<evidence type="ECO:0000256" key="3">
    <source>
        <dbReference type="ARBA" id="ARBA00023277"/>
    </source>
</evidence>
<evidence type="ECO:0000256" key="1">
    <source>
        <dbReference type="ARBA" id="ARBA00022935"/>
    </source>
</evidence>
<organism evidence="4 5">
    <name type="scientific">Deinococcus seoulensis</name>
    <dbReference type="NCBI Taxonomy" id="1837379"/>
    <lineage>
        <taxon>Bacteria</taxon>
        <taxon>Thermotogati</taxon>
        <taxon>Deinococcota</taxon>
        <taxon>Deinococci</taxon>
        <taxon>Deinococcales</taxon>
        <taxon>Deinococcaceae</taxon>
        <taxon>Deinococcus</taxon>
    </lineage>
</organism>
<evidence type="ECO:0000256" key="2">
    <source>
        <dbReference type="ARBA" id="ARBA00023235"/>
    </source>
</evidence>
<dbReference type="InterPro" id="IPR003762">
    <property type="entry name" value="Lara_isomerase"/>
</dbReference>